<dbReference type="AlphaFoldDB" id="A0A8K0G772"/>
<evidence type="ECO:0000313" key="2">
    <source>
        <dbReference type="Proteomes" id="UP000801492"/>
    </source>
</evidence>
<feature type="non-terminal residue" evidence="1">
    <location>
        <position position="1"/>
    </location>
</feature>
<gene>
    <name evidence="1" type="ORF">ILUMI_15071</name>
</gene>
<reference evidence="1" key="1">
    <citation type="submission" date="2019-08" db="EMBL/GenBank/DDBJ databases">
        <title>The genome of the North American firefly Photinus pyralis.</title>
        <authorList>
            <consortium name="Photinus pyralis genome working group"/>
            <person name="Fallon T.R."/>
            <person name="Sander Lower S.E."/>
            <person name="Weng J.-K."/>
        </authorList>
    </citation>
    <scope>NUCLEOTIDE SEQUENCE</scope>
    <source>
        <strain evidence="1">TRF0915ILg1</strain>
        <tissue evidence="1">Whole body</tissue>
    </source>
</reference>
<organism evidence="1 2">
    <name type="scientific">Ignelater luminosus</name>
    <name type="common">Cucubano</name>
    <name type="synonym">Pyrophorus luminosus</name>
    <dbReference type="NCBI Taxonomy" id="2038154"/>
    <lineage>
        <taxon>Eukaryota</taxon>
        <taxon>Metazoa</taxon>
        <taxon>Ecdysozoa</taxon>
        <taxon>Arthropoda</taxon>
        <taxon>Hexapoda</taxon>
        <taxon>Insecta</taxon>
        <taxon>Pterygota</taxon>
        <taxon>Neoptera</taxon>
        <taxon>Endopterygota</taxon>
        <taxon>Coleoptera</taxon>
        <taxon>Polyphaga</taxon>
        <taxon>Elateriformia</taxon>
        <taxon>Elateroidea</taxon>
        <taxon>Elateridae</taxon>
        <taxon>Agrypninae</taxon>
        <taxon>Pyrophorini</taxon>
        <taxon>Ignelater</taxon>
    </lineage>
</organism>
<keyword evidence="2" id="KW-1185">Reference proteome</keyword>
<comment type="caution">
    <text evidence="1">The sequence shown here is derived from an EMBL/GenBank/DDBJ whole genome shotgun (WGS) entry which is preliminary data.</text>
</comment>
<name>A0A8K0G772_IGNLU</name>
<evidence type="ECO:0000313" key="1">
    <source>
        <dbReference type="EMBL" id="KAF2891102.1"/>
    </source>
</evidence>
<accession>A0A8K0G772</accession>
<feature type="non-terminal residue" evidence="1">
    <location>
        <position position="87"/>
    </location>
</feature>
<proteinExistence type="predicted"/>
<dbReference type="EMBL" id="VTPC01038829">
    <property type="protein sequence ID" value="KAF2891102.1"/>
    <property type="molecule type" value="Genomic_DNA"/>
</dbReference>
<dbReference type="Proteomes" id="UP000801492">
    <property type="component" value="Unassembled WGS sequence"/>
</dbReference>
<protein>
    <submittedName>
        <fullName evidence="1">Uncharacterized protein</fullName>
    </submittedName>
</protein>
<sequence length="87" mass="9912">KVDHCLDLEEKYFPNFMSEWFNHTFATHCEGDGAIFTEHSESLRNVDCKSVGQDIMNSIPEKCFSKSTILKDFESPDFIITKTGLCG</sequence>